<evidence type="ECO:0000256" key="4">
    <source>
        <dbReference type="ARBA" id="ARBA00023136"/>
    </source>
</evidence>
<feature type="transmembrane region" description="Helical" evidence="5">
    <location>
        <begin position="66"/>
        <end position="94"/>
    </location>
</feature>
<evidence type="ECO:0000313" key="7">
    <source>
        <dbReference type="Proteomes" id="UP000218023"/>
    </source>
</evidence>
<sequence>MAAVRALALGILDLFRPRIFAVVASGVALTLGLFIVLQALAFWALRAWGPEAIALPWLGSIPIGEALSWGSLALFPLMSLFLAAPVAASFAGLFSEQVSERVEAAHLYRRGSGLGFLEGLSDSLVVLGAVVLVSIAVLVVTPFVGPLAPVLFYGANGWLLGREFFHMAARRHLPADRADALRRDRGGAVMALGVGIALLLTVPLVNIVVPVLAAAAYTHLFHIVSAKRG</sequence>
<feature type="transmembrane region" description="Helical" evidence="5">
    <location>
        <begin position="146"/>
        <end position="165"/>
    </location>
</feature>
<keyword evidence="4 5" id="KW-0472">Membrane</keyword>
<evidence type="ECO:0008006" key="8">
    <source>
        <dbReference type="Google" id="ProtNLM"/>
    </source>
</evidence>
<dbReference type="InterPro" id="IPR059112">
    <property type="entry name" value="CysZ/EI24"/>
</dbReference>
<keyword evidence="7" id="KW-1185">Reference proteome</keyword>
<feature type="transmembrane region" description="Helical" evidence="5">
    <location>
        <begin position="115"/>
        <end position="140"/>
    </location>
</feature>
<keyword evidence="3 5" id="KW-1133">Transmembrane helix</keyword>
<protein>
    <recommendedName>
        <fullName evidence="8">Cysteine biosynthesis protein CysZ</fullName>
    </recommendedName>
</protein>
<evidence type="ECO:0000256" key="5">
    <source>
        <dbReference type="SAM" id="Phobius"/>
    </source>
</evidence>
<proteinExistence type="predicted"/>
<dbReference type="EMBL" id="NSJZ01000001">
    <property type="protein sequence ID" value="PAU99085.1"/>
    <property type="molecule type" value="Genomic_DNA"/>
</dbReference>
<dbReference type="Proteomes" id="UP000218023">
    <property type="component" value="Unassembled WGS sequence"/>
</dbReference>
<reference evidence="6 7" key="1">
    <citation type="submission" date="2017-09" db="EMBL/GenBank/DDBJ databases">
        <title>Paracoccus alkalisoli sp. nov., isolated from saline alkaline soil.</title>
        <authorList>
            <person name="Dong X."/>
            <person name="Zhang G."/>
        </authorList>
    </citation>
    <scope>NUCLEOTIDE SEQUENCE [LARGE SCALE GENOMIC DNA]</scope>
    <source>
        <strain evidence="6 7">WN007</strain>
    </source>
</reference>
<keyword evidence="2 5" id="KW-0812">Transmembrane</keyword>
<comment type="caution">
    <text evidence="6">The sequence shown here is derived from an EMBL/GenBank/DDBJ whole genome shotgun (WGS) entry which is preliminary data.</text>
</comment>
<dbReference type="Pfam" id="PF07264">
    <property type="entry name" value="EI24"/>
    <property type="match status" value="1"/>
</dbReference>
<evidence type="ECO:0000256" key="2">
    <source>
        <dbReference type="ARBA" id="ARBA00022692"/>
    </source>
</evidence>
<feature type="transmembrane region" description="Helical" evidence="5">
    <location>
        <begin position="186"/>
        <end position="217"/>
    </location>
</feature>
<accession>A0A2A2GQ14</accession>
<comment type="subcellular location">
    <subcellularLocation>
        <location evidence="1">Membrane</location>
        <topology evidence="1">Multi-pass membrane protein</topology>
    </subcellularLocation>
</comment>
<gene>
    <name evidence="6" type="ORF">CK240_02485</name>
</gene>
<name>A0A2A2GQ14_9RHOB</name>
<dbReference type="AlphaFoldDB" id="A0A2A2GQ14"/>
<feature type="transmembrane region" description="Helical" evidence="5">
    <location>
        <begin position="20"/>
        <end position="46"/>
    </location>
</feature>
<evidence type="ECO:0000313" key="6">
    <source>
        <dbReference type="EMBL" id="PAU99085.1"/>
    </source>
</evidence>
<organism evidence="6 7">
    <name type="scientific">Paracoccus salipaludis</name>
    <dbReference type="NCBI Taxonomy" id="2032623"/>
    <lineage>
        <taxon>Bacteria</taxon>
        <taxon>Pseudomonadati</taxon>
        <taxon>Pseudomonadota</taxon>
        <taxon>Alphaproteobacteria</taxon>
        <taxon>Rhodobacterales</taxon>
        <taxon>Paracoccaceae</taxon>
        <taxon>Paracoccus</taxon>
    </lineage>
</organism>
<evidence type="ECO:0000256" key="1">
    <source>
        <dbReference type="ARBA" id="ARBA00004141"/>
    </source>
</evidence>
<dbReference type="OrthoDB" id="5421146at2"/>
<evidence type="ECO:0000256" key="3">
    <source>
        <dbReference type="ARBA" id="ARBA00022989"/>
    </source>
</evidence>